<accession>A0A553ZTW5</accession>
<evidence type="ECO:0000313" key="2">
    <source>
        <dbReference type="Proteomes" id="UP000318521"/>
    </source>
</evidence>
<organism evidence="1 2">
    <name type="scientific">Alkalicoccobacillus porphyridii</name>
    <dbReference type="NCBI Taxonomy" id="2597270"/>
    <lineage>
        <taxon>Bacteria</taxon>
        <taxon>Bacillati</taxon>
        <taxon>Bacillota</taxon>
        <taxon>Bacilli</taxon>
        <taxon>Bacillales</taxon>
        <taxon>Bacillaceae</taxon>
        <taxon>Alkalicoccobacillus</taxon>
    </lineage>
</organism>
<proteinExistence type="predicted"/>
<protein>
    <submittedName>
        <fullName evidence="1">YolD-like family protein</fullName>
    </submittedName>
</protein>
<dbReference type="OrthoDB" id="2376882at2"/>
<gene>
    <name evidence="1" type="ORF">FN960_18910</name>
</gene>
<keyword evidence="2" id="KW-1185">Reference proteome</keyword>
<evidence type="ECO:0000313" key="1">
    <source>
        <dbReference type="EMBL" id="TSB44919.1"/>
    </source>
</evidence>
<name>A0A553ZTW5_9BACI</name>
<reference evidence="1 2" key="1">
    <citation type="submission" date="2019-07" db="EMBL/GenBank/DDBJ databases">
        <authorList>
            <person name="Park Y.J."/>
            <person name="Jeong S.E."/>
            <person name="Jung H.S."/>
        </authorList>
    </citation>
    <scope>NUCLEOTIDE SEQUENCE [LARGE SCALE GENOMIC DNA]</scope>
    <source>
        <strain evidence="2">P16(2019)</strain>
    </source>
</reference>
<dbReference type="RefSeq" id="WP_143850438.1">
    <property type="nucleotide sequence ID" value="NZ_VLXZ01000017.1"/>
</dbReference>
<dbReference type="EMBL" id="VLXZ01000017">
    <property type="protein sequence ID" value="TSB44919.1"/>
    <property type="molecule type" value="Genomic_DNA"/>
</dbReference>
<dbReference type="AlphaFoldDB" id="A0A553ZTW5"/>
<sequence length="54" mass="6420">MHEMDKYKADHELYLRRENLTWEGSLMMLPEHKAAIRAADAEEKKVDKHILDPD</sequence>
<dbReference type="Proteomes" id="UP000318521">
    <property type="component" value="Unassembled WGS sequence"/>
</dbReference>
<comment type="caution">
    <text evidence="1">The sequence shown here is derived from an EMBL/GenBank/DDBJ whole genome shotgun (WGS) entry which is preliminary data.</text>
</comment>